<evidence type="ECO:0000259" key="3">
    <source>
        <dbReference type="Pfam" id="PF07687"/>
    </source>
</evidence>
<dbReference type="Pfam" id="PF01546">
    <property type="entry name" value="Peptidase_M20"/>
    <property type="match status" value="1"/>
</dbReference>
<feature type="binding site" evidence="2">
    <location>
        <position position="166"/>
    </location>
    <ligand>
        <name>Mn(2+)</name>
        <dbReference type="ChEBI" id="CHEBI:29035"/>
        <label>2</label>
    </ligand>
</feature>
<dbReference type="Proteomes" id="UP000824193">
    <property type="component" value="Unassembled WGS sequence"/>
</dbReference>
<name>A0A9D1V5E1_9FIRM</name>
<evidence type="ECO:0000313" key="4">
    <source>
        <dbReference type="EMBL" id="HIX06441.1"/>
    </source>
</evidence>
<reference evidence="4" key="2">
    <citation type="submission" date="2021-04" db="EMBL/GenBank/DDBJ databases">
        <authorList>
            <person name="Gilroy R."/>
        </authorList>
    </citation>
    <scope>NUCLEOTIDE SEQUENCE</scope>
    <source>
        <strain evidence="4">2239</strain>
    </source>
</reference>
<comment type="cofactor">
    <cofactor evidence="2">
        <name>Mn(2+)</name>
        <dbReference type="ChEBI" id="CHEBI:29035"/>
    </cofactor>
    <text evidence="2">The Mn(2+) ion enhances activity.</text>
</comment>
<dbReference type="EMBL" id="DXFW01000035">
    <property type="protein sequence ID" value="HIX06441.1"/>
    <property type="molecule type" value="Genomic_DNA"/>
</dbReference>
<dbReference type="GO" id="GO:0019877">
    <property type="term" value="P:diaminopimelate biosynthetic process"/>
    <property type="evidence" value="ECO:0007669"/>
    <property type="project" value="UniProtKB-ARBA"/>
</dbReference>
<dbReference type="AlphaFoldDB" id="A0A9D1V5E1"/>
<feature type="binding site" evidence="2">
    <location>
        <position position="101"/>
    </location>
    <ligand>
        <name>Mn(2+)</name>
        <dbReference type="ChEBI" id="CHEBI:29035"/>
        <label>2</label>
    </ligand>
</feature>
<dbReference type="InterPro" id="IPR036264">
    <property type="entry name" value="Bact_exopeptidase_dim_dom"/>
</dbReference>
<dbReference type="PIRSF" id="PIRSF005962">
    <property type="entry name" value="Pept_M20D_amidohydro"/>
    <property type="match status" value="1"/>
</dbReference>
<comment type="caution">
    <text evidence="4">The sequence shown here is derived from an EMBL/GenBank/DDBJ whole genome shotgun (WGS) entry which is preliminary data.</text>
</comment>
<dbReference type="SUPFAM" id="SSF55031">
    <property type="entry name" value="Bacterial exopeptidase dimerisation domain"/>
    <property type="match status" value="1"/>
</dbReference>
<dbReference type="SUPFAM" id="SSF53187">
    <property type="entry name" value="Zn-dependent exopeptidases"/>
    <property type="match status" value="1"/>
</dbReference>
<keyword evidence="2" id="KW-0479">Metal-binding</keyword>
<dbReference type="PANTHER" id="PTHR11014:SF63">
    <property type="entry name" value="METALLOPEPTIDASE, PUTATIVE (AFU_ORTHOLOGUE AFUA_6G09600)-RELATED"/>
    <property type="match status" value="1"/>
</dbReference>
<evidence type="ECO:0000256" key="1">
    <source>
        <dbReference type="ARBA" id="ARBA00022801"/>
    </source>
</evidence>
<keyword evidence="2" id="KW-0464">Manganese</keyword>
<dbReference type="PANTHER" id="PTHR11014">
    <property type="entry name" value="PEPTIDASE M20 FAMILY MEMBER"/>
    <property type="match status" value="1"/>
</dbReference>
<organism evidence="4 5">
    <name type="scientific">Candidatus Allofournierella pullicola</name>
    <dbReference type="NCBI Taxonomy" id="2838596"/>
    <lineage>
        <taxon>Bacteria</taxon>
        <taxon>Bacillati</taxon>
        <taxon>Bacillota</taxon>
        <taxon>Clostridia</taxon>
        <taxon>Eubacteriales</taxon>
        <taxon>Oscillospiraceae</taxon>
        <taxon>Allofournierella</taxon>
    </lineage>
</organism>
<dbReference type="GO" id="GO:0046872">
    <property type="term" value="F:metal ion binding"/>
    <property type="evidence" value="ECO:0007669"/>
    <property type="project" value="UniProtKB-KW"/>
</dbReference>
<dbReference type="NCBIfam" id="TIGR01891">
    <property type="entry name" value="amidohydrolases"/>
    <property type="match status" value="1"/>
</dbReference>
<accession>A0A9D1V5E1</accession>
<proteinExistence type="predicted"/>
<evidence type="ECO:0000256" key="2">
    <source>
        <dbReference type="PIRSR" id="PIRSR005962-1"/>
    </source>
</evidence>
<evidence type="ECO:0000313" key="5">
    <source>
        <dbReference type="Proteomes" id="UP000824193"/>
    </source>
</evidence>
<sequence>MNKLLERAKELQPELVADRRWLHSHAEVGFELEGTCAFVEEKLRALGYEPRRMSGAGVVATLGKPGGKTILLRADMDALPMKEESGLAFAAQGDAAHTCGHDLHTAMLLGAAKLLKEHEAELNGCVKLMFQPDEEGTNPLGFSGSQAMLKDGILDGPRVDAAFSMHVWSNAPYPTGTFFSRSGALMSSCDTVTVTITGKGTHGSMPQDGVDPINVGVHIYQAFENLIARETPPFEQCTLTIGQFESGSAANVLPETARLVGTLRTVCEDTRTRMKKRIEAICAGVGQAFGARVEVTFTQGIPSVYNAPALTEQAVESVRQLTGRPVEVMDVPLSGSDDWSEISQKVDACYLLLSAGSAGEGYPWSQHNPKVCFNEDAMSEGAAAFCAVALDWLRNNG</sequence>
<gene>
    <name evidence="4" type="ORF">H9865_10180</name>
</gene>
<dbReference type="FunFam" id="3.30.70.360:FF:000001">
    <property type="entry name" value="N-acetyldiaminopimelate deacetylase"/>
    <property type="match status" value="1"/>
</dbReference>
<dbReference type="Gene3D" id="3.30.70.360">
    <property type="match status" value="1"/>
</dbReference>
<dbReference type="GO" id="GO:0050118">
    <property type="term" value="F:N-acetyldiaminopimelate deacetylase activity"/>
    <property type="evidence" value="ECO:0007669"/>
    <property type="project" value="UniProtKB-ARBA"/>
</dbReference>
<feature type="binding site" evidence="2">
    <location>
        <position position="99"/>
    </location>
    <ligand>
        <name>Mn(2+)</name>
        <dbReference type="ChEBI" id="CHEBI:29035"/>
        <label>2</label>
    </ligand>
</feature>
<keyword evidence="1" id="KW-0378">Hydrolase</keyword>
<reference evidence="4" key="1">
    <citation type="journal article" date="2021" name="PeerJ">
        <title>Extensive microbial diversity within the chicken gut microbiome revealed by metagenomics and culture.</title>
        <authorList>
            <person name="Gilroy R."/>
            <person name="Ravi A."/>
            <person name="Getino M."/>
            <person name="Pursley I."/>
            <person name="Horton D.L."/>
            <person name="Alikhan N.F."/>
            <person name="Baker D."/>
            <person name="Gharbi K."/>
            <person name="Hall N."/>
            <person name="Watson M."/>
            <person name="Adriaenssens E.M."/>
            <person name="Foster-Nyarko E."/>
            <person name="Jarju S."/>
            <person name="Secka A."/>
            <person name="Antonio M."/>
            <person name="Oren A."/>
            <person name="Chaudhuri R.R."/>
            <person name="La Ragione R."/>
            <person name="Hildebrand F."/>
            <person name="Pallen M.J."/>
        </authorList>
    </citation>
    <scope>NUCLEOTIDE SEQUENCE</scope>
    <source>
        <strain evidence="4">2239</strain>
    </source>
</reference>
<dbReference type="CDD" id="cd03886">
    <property type="entry name" value="M20_Acy1"/>
    <property type="match status" value="1"/>
</dbReference>
<protein>
    <submittedName>
        <fullName evidence="4">Amidohydrolase</fullName>
    </submittedName>
</protein>
<dbReference type="InterPro" id="IPR017439">
    <property type="entry name" value="Amidohydrolase"/>
</dbReference>
<dbReference type="Gene3D" id="3.40.630.10">
    <property type="entry name" value="Zn peptidases"/>
    <property type="match status" value="1"/>
</dbReference>
<dbReference type="Pfam" id="PF07687">
    <property type="entry name" value="M20_dimer"/>
    <property type="match status" value="1"/>
</dbReference>
<feature type="binding site" evidence="2">
    <location>
        <position position="135"/>
    </location>
    <ligand>
        <name>Mn(2+)</name>
        <dbReference type="ChEBI" id="CHEBI:29035"/>
        <label>2</label>
    </ligand>
</feature>
<feature type="domain" description="Peptidase M20 dimerisation" evidence="3">
    <location>
        <begin position="191"/>
        <end position="283"/>
    </location>
</feature>
<dbReference type="InterPro" id="IPR002933">
    <property type="entry name" value="Peptidase_M20"/>
</dbReference>
<feature type="binding site" evidence="2">
    <location>
        <position position="367"/>
    </location>
    <ligand>
        <name>Mn(2+)</name>
        <dbReference type="ChEBI" id="CHEBI:29035"/>
        <label>2</label>
    </ligand>
</feature>
<dbReference type="InterPro" id="IPR011650">
    <property type="entry name" value="Peptidase_M20_dimer"/>
</dbReference>